<dbReference type="OrthoDB" id="9811239at2"/>
<dbReference type="EMBL" id="JNFF01000092">
    <property type="protein sequence ID" value="KEQ28924.1"/>
    <property type="molecule type" value="Genomic_DNA"/>
</dbReference>
<reference evidence="2 3" key="1">
    <citation type="journal article" date="1992" name="Int. J. Syst. Bacteriol.">
        <title>Sphingobacterium antarcticus sp. nov. a Psychrotrophic Bacterium from the Soils of Schirmacher Oasis, Antarctica.</title>
        <authorList>
            <person name="Shivaji S."/>
            <person name="Ray M.K."/>
            <person name="Rao N.S."/>
            <person name="Saiserr L."/>
            <person name="Jagannadham M.V."/>
            <person name="Kumar G.S."/>
            <person name="Reddy G."/>
            <person name="Bhargava P.M."/>
        </authorList>
    </citation>
    <scope>NUCLEOTIDE SEQUENCE [LARGE SCALE GENOMIC DNA]</scope>
    <source>
        <strain evidence="2 3">4BY</strain>
    </source>
</reference>
<feature type="domain" description="Glycosyl transferase family 1" evidence="1">
    <location>
        <begin position="161"/>
        <end position="282"/>
    </location>
</feature>
<dbReference type="CDD" id="cd03801">
    <property type="entry name" value="GT4_PimA-like"/>
    <property type="match status" value="1"/>
</dbReference>
<dbReference type="PANTHER" id="PTHR45947">
    <property type="entry name" value="SULFOQUINOVOSYL TRANSFERASE SQD2"/>
    <property type="match status" value="1"/>
</dbReference>
<name>A0A081PE01_9SPHI</name>
<dbReference type="eggNOG" id="COG0438">
    <property type="taxonomic scope" value="Bacteria"/>
</dbReference>
<dbReference type="InterPro" id="IPR050194">
    <property type="entry name" value="Glycosyltransferase_grp1"/>
</dbReference>
<protein>
    <recommendedName>
        <fullName evidence="1">Glycosyl transferase family 1 domain-containing protein</fullName>
    </recommendedName>
</protein>
<dbReference type="Gene3D" id="3.40.50.2000">
    <property type="entry name" value="Glycogen Phosphorylase B"/>
    <property type="match status" value="1"/>
</dbReference>
<keyword evidence="3" id="KW-1185">Reference proteome</keyword>
<sequence>MNIGIVTTWFERGAAYVSKQLMDTIEKGGDKVFIYARGGEGTGKGDSKWDKDYVTWGEELWLPTVATPIAKKDFLEWIENTKIDIIIFNEQHWLEPLLWCKELGVKTVAYVDYYKETTIDFFEIYDYLICNTKRHYDTFSWHPGARFIPWGTDTSVFIRSAIPSSNSFFHSSGMAPVRKGTDLLIKAYWKSKRKWKLIIHSQLPLDLIGNNDLSSIINELINEGKLEIIVKSVPAPGLYHLGTAYVYPSRLDGIGLTVAEAMACGLIPVVTDNPPMNEFSPDNYKFNIPVKKYYSRADGYYWPVSEVDVDDLTKILDEVSSLSEDEVSFLQDEAYDFAKNRLSWEKNSVKLLELIDEARNNRVLSPVNKTLSNSIIKFSRFGLNRYNNIIIQYNFILRPLFKLFKGK</sequence>
<dbReference type="Pfam" id="PF00534">
    <property type="entry name" value="Glycos_transf_1"/>
    <property type="match status" value="1"/>
</dbReference>
<dbReference type="RefSeq" id="WP_051760118.1">
    <property type="nucleotide sequence ID" value="NZ_JNFF01000092.1"/>
</dbReference>
<accession>A0A081PE01</accession>
<evidence type="ECO:0000313" key="3">
    <source>
        <dbReference type="Proteomes" id="UP000028007"/>
    </source>
</evidence>
<gene>
    <name evidence="2" type="ORF">N180_15355</name>
</gene>
<dbReference type="PANTHER" id="PTHR45947:SF3">
    <property type="entry name" value="SULFOQUINOVOSYL TRANSFERASE SQD2"/>
    <property type="match status" value="1"/>
</dbReference>
<dbReference type="AlphaFoldDB" id="A0A081PE01"/>
<dbReference type="GO" id="GO:0016757">
    <property type="term" value="F:glycosyltransferase activity"/>
    <property type="evidence" value="ECO:0007669"/>
    <property type="project" value="InterPro"/>
</dbReference>
<evidence type="ECO:0000259" key="1">
    <source>
        <dbReference type="Pfam" id="PF00534"/>
    </source>
</evidence>
<comment type="caution">
    <text evidence="2">The sequence shown here is derived from an EMBL/GenBank/DDBJ whole genome shotgun (WGS) entry which is preliminary data.</text>
</comment>
<dbReference type="SUPFAM" id="SSF53756">
    <property type="entry name" value="UDP-Glycosyltransferase/glycogen phosphorylase"/>
    <property type="match status" value="1"/>
</dbReference>
<evidence type="ECO:0000313" key="2">
    <source>
        <dbReference type="EMBL" id="KEQ28924.1"/>
    </source>
</evidence>
<dbReference type="InterPro" id="IPR001296">
    <property type="entry name" value="Glyco_trans_1"/>
</dbReference>
<dbReference type="Proteomes" id="UP000028007">
    <property type="component" value="Unassembled WGS sequence"/>
</dbReference>
<organism evidence="2 3">
    <name type="scientific">Pedobacter antarcticus 4BY</name>
    <dbReference type="NCBI Taxonomy" id="1358423"/>
    <lineage>
        <taxon>Bacteria</taxon>
        <taxon>Pseudomonadati</taxon>
        <taxon>Bacteroidota</taxon>
        <taxon>Sphingobacteriia</taxon>
        <taxon>Sphingobacteriales</taxon>
        <taxon>Sphingobacteriaceae</taxon>
        <taxon>Pedobacter</taxon>
    </lineage>
</organism>
<proteinExistence type="predicted"/>